<dbReference type="EMBL" id="JANUAE010000006">
    <property type="protein sequence ID" value="MCS3710270.1"/>
    <property type="molecule type" value="Genomic_DNA"/>
</dbReference>
<feature type="compositionally biased region" description="Low complexity" evidence="1">
    <location>
        <begin position="61"/>
        <end position="78"/>
    </location>
</feature>
<reference evidence="2" key="1">
    <citation type="submission" date="2022-08" db="EMBL/GenBank/DDBJ databases">
        <title>Genomic Encyclopedia of Type Strains, Phase V (KMG-V): Genome sequencing to study the core and pangenomes of soil and plant-associated prokaryotes.</title>
        <authorList>
            <person name="Whitman W."/>
        </authorList>
    </citation>
    <scope>NUCLEOTIDE SEQUENCE</scope>
    <source>
        <strain evidence="2">SP3049</strain>
    </source>
</reference>
<evidence type="ECO:0000313" key="2">
    <source>
        <dbReference type="EMBL" id="MCS3710270.1"/>
    </source>
</evidence>
<organism evidence="2 3">
    <name type="scientific">Salinibacter ruber</name>
    <dbReference type="NCBI Taxonomy" id="146919"/>
    <lineage>
        <taxon>Bacteria</taxon>
        <taxon>Pseudomonadati</taxon>
        <taxon>Rhodothermota</taxon>
        <taxon>Rhodothermia</taxon>
        <taxon>Rhodothermales</taxon>
        <taxon>Salinibacteraceae</taxon>
        <taxon>Salinibacter</taxon>
    </lineage>
</organism>
<feature type="region of interest" description="Disordered" evidence="1">
    <location>
        <begin position="31"/>
        <end position="78"/>
    </location>
</feature>
<name>A0A9X2Q813_9BACT</name>
<dbReference type="Proteomes" id="UP001155057">
    <property type="component" value="Unassembled WGS sequence"/>
</dbReference>
<dbReference type="AlphaFoldDB" id="A0A9X2Q813"/>
<accession>A0A9X2Q813</accession>
<protein>
    <submittedName>
        <fullName evidence="2">Uncharacterized protein</fullName>
    </submittedName>
</protein>
<proteinExistence type="predicted"/>
<dbReference type="RefSeq" id="WP_013061441.1">
    <property type="nucleotide sequence ID" value="NZ_CALTSG010000002.1"/>
</dbReference>
<sequence length="78" mass="8079">MDHSFTRRSMGIGLGVLLLLLVVLPACSDDPILGPSDGAPEEGGSYSALDRLSPPATTVDSTQSSSKTNSTTTNPARF</sequence>
<comment type="caution">
    <text evidence="2">The sequence shown here is derived from an EMBL/GenBank/DDBJ whole genome shotgun (WGS) entry which is preliminary data.</text>
</comment>
<evidence type="ECO:0000256" key="1">
    <source>
        <dbReference type="SAM" id="MobiDB-lite"/>
    </source>
</evidence>
<evidence type="ECO:0000313" key="3">
    <source>
        <dbReference type="Proteomes" id="UP001155057"/>
    </source>
</evidence>
<gene>
    <name evidence="2" type="ORF">GGP61_001880</name>
</gene>